<sequence>MIVDFEAELWPWDARRHDAWTFVTLPVEASEVIRDLAAGPRRGFGSVRVRVTVGGSTWATSIFPDSARGSYVLPIKRAVRRAEGLDTGDVASVTVELVDF</sequence>
<dbReference type="EMBL" id="LT629701">
    <property type="protein sequence ID" value="SDM74368.1"/>
    <property type="molecule type" value="Genomic_DNA"/>
</dbReference>
<dbReference type="Gene3D" id="2.40.30.100">
    <property type="entry name" value="AF2212/PG0164-like"/>
    <property type="match status" value="1"/>
</dbReference>
<evidence type="ECO:0000313" key="1">
    <source>
        <dbReference type="EMBL" id="SDM74368.1"/>
    </source>
</evidence>
<dbReference type="Proteomes" id="UP000183376">
    <property type="component" value="Chromosome I"/>
</dbReference>
<keyword evidence="2" id="KW-1185">Reference proteome</keyword>
<dbReference type="AlphaFoldDB" id="A0A1G9VQA1"/>
<dbReference type="RefSeq" id="WP_030431347.1">
    <property type="nucleotide sequence ID" value="NZ_JOEF01000019.1"/>
</dbReference>
<accession>A0A1G9VQA1</accession>
<evidence type="ECO:0000313" key="2">
    <source>
        <dbReference type="Proteomes" id="UP000183376"/>
    </source>
</evidence>
<reference evidence="1 2" key="1">
    <citation type="submission" date="2016-10" db="EMBL/GenBank/DDBJ databases">
        <authorList>
            <person name="de Groot N.N."/>
        </authorList>
    </citation>
    <scope>NUCLEOTIDE SEQUENCE [LARGE SCALE GENOMIC DNA]</scope>
    <source>
        <strain evidence="1 2">DSM 44149</strain>
    </source>
</reference>
<dbReference type="OrthoDB" id="9808666at2"/>
<protein>
    <recommendedName>
        <fullName evidence="3">DUF1905 domain-containing protein</fullName>
    </recommendedName>
</protein>
<dbReference type="InterPro" id="IPR037079">
    <property type="entry name" value="AF2212/PG0164-like_sf"/>
</dbReference>
<proteinExistence type="predicted"/>
<dbReference type="SUPFAM" id="SSF141694">
    <property type="entry name" value="AF2212/PG0164-like"/>
    <property type="match status" value="1"/>
</dbReference>
<dbReference type="Pfam" id="PF08922">
    <property type="entry name" value="DUF1905"/>
    <property type="match status" value="1"/>
</dbReference>
<dbReference type="eggNOG" id="ENOG5032YNP">
    <property type="taxonomic scope" value="Bacteria"/>
</dbReference>
<gene>
    <name evidence="1" type="ORF">SAMN04489726_3173</name>
</gene>
<dbReference type="STRING" id="211114.SAMN04489726_3173"/>
<evidence type="ECO:0008006" key="3">
    <source>
        <dbReference type="Google" id="ProtNLM"/>
    </source>
</evidence>
<name>A0A1G9VQA1_ALLAB</name>
<dbReference type="InterPro" id="IPR015018">
    <property type="entry name" value="DUF1905"/>
</dbReference>
<organism evidence="1 2">
    <name type="scientific">Allokutzneria albata</name>
    <name type="common">Kibdelosporangium albatum</name>
    <dbReference type="NCBI Taxonomy" id="211114"/>
    <lineage>
        <taxon>Bacteria</taxon>
        <taxon>Bacillati</taxon>
        <taxon>Actinomycetota</taxon>
        <taxon>Actinomycetes</taxon>
        <taxon>Pseudonocardiales</taxon>
        <taxon>Pseudonocardiaceae</taxon>
        <taxon>Allokutzneria</taxon>
    </lineage>
</organism>